<gene>
    <name evidence="5" type="primary">LOC105367339</name>
</gene>
<dbReference type="GO" id="GO:0000502">
    <property type="term" value="C:proteasome complex"/>
    <property type="evidence" value="ECO:0007669"/>
    <property type="project" value="UniProtKB-KW"/>
</dbReference>
<organism evidence="4 5">
    <name type="scientific">Ceratosolen solmsi marchali</name>
    <dbReference type="NCBI Taxonomy" id="326594"/>
    <lineage>
        <taxon>Eukaryota</taxon>
        <taxon>Metazoa</taxon>
        <taxon>Ecdysozoa</taxon>
        <taxon>Arthropoda</taxon>
        <taxon>Hexapoda</taxon>
        <taxon>Insecta</taxon>
        <taxon>Pterygota</taxon>
        <taxon>Neoptera</taxon>
        <taxon>Endopterygota</taxon>
        <taxon>Hymenoptera</taxon>
        <taxon>Apocrita</taxon>
        <taxon>Proctotrupomorpha</taxon>
        <taxon>Chalcidoidea</taxon>
        <taxon>Agaonidae</taxon>
        <taxon>Agaoninae</taxon>
        <taxon>Ceratosolen</taxon>
    </lineage>
</organism>
<dbReference type="CTD" id="8624"/>
<dbReference type="GeneID" id="105367339"/>
<keyword evidence="3" id="KW-0143">Chaperone</keyword>
<dbReference type="KEGG" id="csol:105367339"/>
<dbReference type="InterPro" id="IPR016565">
    <property type="entry name" value="Proteasome_assmbl_chp_1"/>
</dbReference>
<evidence type="ECO:0000256" key="2">
    <source>
        <dbReference type="ARBA" id="ARBA00019180"/>
    </source>
</evidence>
<dbReference type="PANTHER" id="PTHR15069">
    <property type="entry name" value="PROTEASOME ASSEMBLY CHAPERONE 1"/>
    <property type="match status" value="1"/>
</dbReference>
<dbReference type="GO" id="GO:0005783">
    <property type="term" value="C:endoplasmic reticulum"/>
    <property type="evidence" value="ECO:0007669"/>
    <property type="project" value="InterPro"/>
</dbReference>
<name>A0AAJ7E1F6_9HYME</name>
<evidence type="ECO:0000256" key="1">
    <source>
        <dbReference type="ARBA" id="ARBA00005261"/>
    </source>
</evidence>
<evidence type="ECO:0000256" key="3">
    <source>
        <dbReference type="ARBA" id="ARBA00023186"/>
    </source>
</evidence>
<evidence type="ECO:0000313" key="5">
    <source>
        <dbReference type="RefSeq" id="XP_011504310.1"/>
    </source>
</evidence>
<dbReference type="RefSeq" id="XP_011504310.1">
    <property type="nucleotide sequence ID" value="XM_011506008.1"/>
</dbReference>
<dbReference type="PANTHER" id="PTHR15069:SF1">
    <property type="entry name" value="PROTEASOME ASSEMBLY CHAPERONE 1"/>
    <property type="match status" value="1"/>
</dbReference>
<evidence type="ECO:0000313" key="4">
    <source>
        <dbReference type="Proteomes" id="UP000695007"/>
    </source>
</evidence>
<dbReference type="Proteomes" id="UP000695007">
    <property type="component" value="Unplaced"/>
</dbReference>
<proteinExistence type="inferred from homology"/>
<protein>
    <recommendedName>
        <fullName evidence="2">Proteasome assembly chaperone 1</fullName>
    </recommendedName>
</protein>
<dbReference type="Pfam" id="PF16094">
    <property type="entry name" value="PAC1"/>
    <property type="match status" value="1"/>
</dbReference>
<keyword evidence="5" id="KW-0647">Proteasome</keyword>
<comment type="similarity">
    <text evidence="1">Belongs to the PSMG1 family.</text>
</comment>
<dbReference type="GO" id="GO:0080129">
    <property type="term" value="P:proteasome core complex assembly"/>
    <property type="evidence" value="ECO:0007669"/>
    <property type="project" value="TreeGrafter"/>
</dbReference>
<keyword evidence="4" id="KW-1185">Reference proteome</keyword>
<dbReference type="AlphaFoldDB" id="A0AAJ7E1F6"/>
<accession>A0AAJ7E1F6</accession>
<reference evidence="5" key="1">
    <citation type="submission" date="2025-08" db="UniProtKB">
        <authorList>
            <consortium name="RefSeq"/>
        </authorList>
    </citation>
    <scope>IDENTIFICATION</scope>
</reference>
<dbReference type="GO" id="GO:0070628">
    <property type="term" value="F:proteasome binding"/>
    <property type="evidence" value="ECO:0007669"/>
    <property type="project" value="TreeGrafter"/>
</dbReference>
<sequence length="240" mass="27285">MASFFGEVVYPVSRAFWNDEDDHEVLENTEDTREFVINWIESEPSKLDKFIIVEGEMMIDFVTKTILENSKLVCIIEYDCDKNSTRIYLIDNSIYVCIVSTKLDLIHTGQLTEAIAPILSNSVNLYTLTSDHMLHFKSDEETNSISFLKKLCSSRSQSNENSEISTLNQPNFVTGACAGVFTYAEMTDLPCIMYILYTDTFILDSKNALPLVELFSDLFGKRPNLSAVNSSFFNKGNLYM</sequence>